<organism evidence="1">
    <name type="scientific">uncultured Caudovirales phage</name>
    <dbReference type="NCBI Taxonomy" id="2100421"/>
    <lineage>
        <taxon>Viruses</taxon>
        <taxon>Duplodnaviria</taxon>
        <taxon>Heunggongvirae</taxon>
        <taxon>Uroviricota</taxon>
        <taxon>Caudoviricetes</taxon>
        <taxon>Peduoviridae</taxon>
        <taxon>Maltschvirus</taxon>
        <taxon>Maltschvirus maltsch</taxon>
    </lineage>
</organism>
<protein>
    <submittedName>
        <fullName evidence="1">Uncharacterized protein</fullName>
    </submittedName>
</protein>
<accession>A0A6J5N1L5</accession>
<reference evidence="1" key="1">
    <citation type="submission" date="2020-04" db="EMBL/GenBank/DDBJ databases">
        <authorList>
            <person name="Chiriac C."/>
            <person name="Salcher M."/>
            <person name="Ghai R."/>
            <person name="Kavagutti S V."/>
        </authorList>
    </citation>
    <scope>NUCLEOTIDE SEQUENCE</scope>
</reference>
<sequence length="228" mass="26159">MIEFSQIFKEIVQQIDTEIIIDSISTIGNSTMIFTKNTKWARAGKLIELGNIVSSVNNLIEEVSTNEYIKVKGIVVFDKAFVNIPFDITGTKMATNLEWSKVSNMATEKTPLIWLLDSFDETTYGRESALERSVDCKIFFLDETDIKNYYTDDHKMQVIQPMIGLKDEFLEIIKKNRNFKTLEDVKIKYFSRFGTESAQGFEKNILDANLSGLVLQINLRKYKGNCNC</sequence>
<evidence type="ECO:0000313" key="1">
    <source>
        <dbReference type="EMBL" id="CAB4151143.1"/>
    </source>
</evidence>
<dbReference type="EMBL" id="LR796564">
    <property type="protein sequence ID" value="CAB4151143.1"/>
    <property type="molecule type" value="Genomic_DNA"/>
</dbReference>
<gene>
    <name evidence="1" type="ORF">UFOVP597_3</name>
</gene>
<name>A0A6J5N1L5_9CAUD</name>
<proteinExistence type="predicted"/>